<feature type="domain" description="PNPLA" evidence="6">
    <location>
        <begin position="148"/>
        <end position="207"/>
    </location>
</feature>
<proteinExistence type="predicted"/>
<dbReference type="SMART" id="SM00028">
    <property type="entry name" value="TPR"/>
    <property type="match status" value="2"/>
</dbReference>
<dbReference type="EMBL" id="JBANMG010000010">
    <property type="protein sequence ID" value="KAK6948462.1"/>
    <property type="molecule type" value="Genomic_DNA"/>
</dbReference>
<keyword evidence="2" id="KW-0442">Lipid degradation</keyword>
<dbReference type="Pfam" id="PF13424">
    <property type="entry name" value="TPR_12"/>
    <property type="match status" value="1"/>
</dbReference>
<dbReference type="SUPFAM" id="SSF52540">
    <property type="entry name" value="P-loop containing nucleoside triphosphate hydrolases"/>
    <property type="match status" value="1"/>
</dbReference>
<keyword evidence="8" id="KW-1185">Reference proteome</keyword>
<dbReference type="PANTHER" id="PTHR24185:SF1">
    <property type="entry name" value="CALCIUM-INDEPENDENT PHOSPHOLIPASE A2-GAMMA"/>
    <property type="match status" value="1"/>
</dbReference>
<dbReference type="AlphaFoldDB" id="A0AAX6M8E0"/>
<feature type="region of interest" description="Disordered" evidence="5">
    <location>
        <begin position="65"/>
        <end position="154"/>
    </location>
</feature>
<dbReference type="InterPro" id="IPR027417">
    <property type="entry name" value="P-loop_NTPase"/>
</dbReference>
<evidence type="ECO:0000259" key="6">
    <source>
        <dbReference type="Pfam" id="PF01734"/>
    </source>
</evidence>
<dbReference type="Pfam" id="PF01734">
    <property type="entry name" value="Patatin"/>
    <property type="match status" value="1"/>
</dbReference>
<gene>
    <name evidence="7" type="ORF">Daesc_010228</name>
</gene>
<evidence type="ECO:0000313" key="7">
    <source>
        <dbReference type="EMBL" id="KAK6948462.1"/>
    </source>
</evidence>
<dbReference type="InterPro" id="IPR011990">
    <property type="entry name" value="TPR-like_helical_dom_sf"/>
</dbReference>
<dbReference type="Gene3D" id="1.25.40.10">
    <property type="entry name" value="Tetratricopeptide repeat domain"/>
    <property type="match status" value="1"/>
</dbReference>
<evidence type="ECO:0000256" key="2">
    <source>
        <dbReference type="ARBA" id="ARBA00022963"/>
    </source>
</evidence>
<keyword evidence="3" id="KW-0443">Lipid metabolism</keyword>
<comment type="caution">
    <text evidence="7">The sequence shown here is derived from an EMBL/GenBank/DDBJ whole genome shotgun (WGS) entry which is preliminary data.</text>
</comment>
<sequence length="1115" mass="125228">MTTTEAIEVYYDFSGKIFSKKNRKGVLSKFVGHPFHELPLEKIIKDMVSVRQIGELMMDPKPEARSKAFVCSQPAHKQGQATRFRTYEPPSPLKRDTSLDIPSVSGSLSSPSITSSSSTAYFSANASSQSSTSSVESAPITESPKPEDPVPVVSDPWNEYRDIKIWEAARATTAAPSYFDPIELTRGGDRRKFIDGAMGCNNPAKEVVDEAAALFGTDCILGCLVSLGTGFSGEVTIGEAQKWHKKLAALIINLKKIATDTETVHKGLRSLIRADLDTYFRFQLPTGAENIRLHDYRKLDELSQLMQVYIEKESAEIDKVVRILVDKAKPRGITLGQIAGADHGQIVPPKKEIRTRPHVSNFFVGRQEYLETLAEALCPDPQQPNRKRHHLLYGQPGAGKSQTASKFLDDYGEWFDMILWVDAESRETLEVGFKELRGCSQFGYTGDGSASSLVHWLETTDHSWILVLDDVRGDVSNYVPNSTKGAVFFTSQDKFMKPAQKSATQLDVLGEDEAVQLLINSARLEQEADRKTLSDAAKLTKSLGYLPLAIDQAAGTIRMQQWAIEEYAKKFESHRDDLLKRAGSEDSASESLGLQAVHASFDVTYKVLNMQSHDGSNESKAEAAKYAIQLLSLFSFYHNEGLMGHILKRAVELRPEDRHGDDYGVGEGSFADLLAADESGKWIEKRWQQGMDLLIAYSLVKVSRDTHVHGLYSIHGLVHGWAKERMPEYIRRARAKAARLLLFDTIPESQPSDAQPSDDELLYIIKVLPHARAAMKNTEEIDGDDQLLKAGQHYKYGLVLDRGGLPQQAFNALSVASEIYHSKFGWLADVSMKTCQLFVEVGKRLYYFAAAFRLARQVHGAMILKYGPEHLYTIRALVKAAALIAELGPLDNAENILRDVLVVSPVYFPDEELMTTKTALAMVFYHKERIDEAKDMFIDVVQEYTKQRGPSHPDTLASMSNLSIVLTRLGEYEEAEDLIRRVMEAEKQLFGPDYHDRATTLHNLATIYFNQEKYPEALEIFREAKILVQDHWRLGPLKYMYTLQGIALTRYKMGNRAVGIKLMNHCCRGFEVGLSNVHIYTAIAKVQRDEWIWEEENGLPIQTAHVFDVVPMFRY</sequence>
<keyword evidence="1" id="KW-0378">Hydrolase</keyword>
<dbReference type="PROSITE" id="PS50005">
    <property type="entry name" value="TPR"/>
    <property type="match status" value="1"/>
</dbReference>
<dbReference type="Gene3D" id="3.40.50.300">
    <property type="entry name" value="P-loop containing nucleotide triphosphate hydrolases"/>
    <property type="match status" value="1"/>
</dbReference>
<keyword evidence="4" id="KW-0802">TPR repeat</keyword>
<evidence type="ECO:0000256" key="4">
    <source>
        <dbReference type="PROSITE-ProRule" id="PRU00339"/>
    </source>
</evidence>
<dbReference type="InterPro" id="IPR002641">
    <property type="entry name" value="PNPLA_dom"/>
</dbReference>
<dbReference type="SUPFAM" id="SSF52151">
    <property type="entry name" value="FabD/lysophospholipase-like"/>
    <property type="match status" value="1"/>
</dbReference>
<dbReference type="Proteomes" id="UP001369815">
    <property type="component" value="Unassembled WGS sequence"/>
</dbReference>
<accession>A0AAX6M8E0</accession>
<dbReference type="GO" id="GO:0016020">
    <property type="term" value="C:membrane"/>
    <property type="evidence" value="ECO:0007669"/>
    <property type="project" value="TreeGrafter"/>
</dbReference>
<reference evidence="7 8" key="1">
    <citation type="journal article" date="2024" name="Front Chem Biol">
        <title>Unveiling the potential of Daldinia eschscholtzii MFLUCC 19-0629 through bioactivity and bioinformatics studies for enhanced sustainable agriculture production.</title>
        <authorList>
            <person name="Brooks S."/>
            <person name="Weaver J.A."/>
            <person name="Klomchit A."/>
            <person name="Alharthi S.A."/>
            <person name="Onlamun T."/>
            <person name="Nurani R."/>
            <person name="Vong T.K."/>
            <person name="Alberti F."/>
            <person name="Greco C."/>
        </authorList>
    </citation>
    <scope>NUCLEOTIDE SEQUENCE [LARGE SCALE GENOMIC DNA]</scope>
    <source>
        <strain evidence="7">MFLUCC 19-0629</strain>
    </source>
</reference>
<dbReference type="PANTHER" id="PTHR24185">
    <property type="entry name" value="CALCIUM-INDEPENDENT PHOSPHOLIPASE A2-GAMMA"/>
    <property type="match status" value="1"/>
</dbReference>
<dbReference type="GO" id="GO:0047499">
    <property type="term" value="F:calcium-independent phospholipase A2 activity"/>
    <property type="evidence" value="ECO:0007669"/>
    <property type="project" value="TreeGrafter"/>
</dbReference>
<organism evidence="7 8">
    <name type="scientific">Daldinia eschscholtzii</name>
    <dbReference type="NCBI Taxonomy" id="292717"/>
    <lineage>
        <taxon>Eukaryota</taxon>
        <taxon>Fungi</taxon>
        <taxon>Dikarya</taxon>
        <taxon>Ascomycota</taxon>
        <taxon>Pezizomycotina</taxon>
        <taxon>Sordariomycetes</taxon>
        <taxon>Xylariomycetidae</taxon>
        <taxon>Xylariales</taxon>
        <taxon>Hypoxylaceae</taxon>
        <taxon>Daldinia</taxon>
    </lineage>
</organism>
<dbReference type="InterPro" id="IPR016035">
    <property type="entry name" value="Acyl_Trfase/lysoPLipase"/>
</dbReference>
<protein>
    <recommendedName>
        <fullName evidence="6">PNPLA domain-containing protein</fullName>
    </recommendedName>
</protein>
<dbReference type="SUPFAM" id="SSF48452">
    <property type="entry name" value="TPR-like"/>
    <property type="match status" value="1"/>
</dbReference>
<dbReference type="GO" id="GO:0046486">
    <property type="term" value="P:glycerolipid metabolic process"/>
    <property type="evidence" value="ECO:0007669"/>
    <property type="project" value="UniProtKB-ARBA"/>
</dbReference>
<dbReference type="Gene3D" id="3.40.1090.10">
    <property type="entry name" value="Cytosolic phospholipase A2 catalytic domain"/>
    <property type="match status" value="1"/>
</dbReference>
<evidence type="ECO:0000256" key="3">
    <source>
        <dbReference type="ARBA" id="ARBA00023098"/>
    </source>
</evidence>
<dbReference type="GO" id="GO:0016042">
    <property type="term" value="P:lipid catabolic process"/>
    <property type="evidence" value="ECO:0007669"/>
    <property type="project" value="UniProtKB-KW"/>
</dbReference>
<evidence type="ECO:0000256" key="1">
    <source>
        <dbReference type="ARBA" id="ARBA00022801"/>
    </source>
</evidence>
<dbReference type="GO" id="GO:0019369">
    <property type="term" value="P:arachidonate metabolic process"/>
    <property type="evidence" value="ECO:0007669"/>
    <property type="project" value="TreeGrafter"/>
</dbReference>
<dbReference type="InterPro" id="IPR019734">
    <property type="entry name" value="TPR_rpt"/>
</dbReference>
<evidence type="ECO:0000256" key="5">
    <source>
        <dbReference type="SAM" id="MobiDB-lite"/>
    </source>
</evidence>
<name>A0AAX6M8E0_9PEZI</name>
<feature type="repeat" description="TPR" evidence="4">
    <location>
        <begin position="998"/>
        <end position="1031"/>
    </location>
</feature>
<feature type="compositionally biased region" description="Low complexity" evidence="5">
    <location>
        <begin position="103"/>
        <end position="138"/>
    </location>
</feature>
<dbReference type="GO" id="GO:0043531">
    <property type="term" value="F:ADP binding"/>
    <property type="evidence" value="ECO:0007669"/>
    <property type="project" value="InterPro"/>
</dbReference>
<evidence type="ECO:0000313" key="8">
    <source>
        <dbReference type="Proteomes" id="UP001369815"/>
    </source>
</evidence>